<evidence type="ECO:0000259" key="2">
    <source>
        <dbReference type="PROSITE" id="PS50025"/>
    </source>
</evidence>
<evidence type="ECO:0000313" key="4">
    <source>
        <dbReference type="Proteomes" id="UP000324222"/>
    </source>
</evidence>
<feature type="domain" description="Laminin G" evidence="2">
    <location>
        <begin position="1"/>
        <end position="97"/>
    </location>
</feature>
<keyword evidence="4" id="KW-1185">Reference proteome</keyword>
<proteinExistence type="predicted"/>
<dbReference type="InterPro" id="IPR013320">
    <property type="entry name" value="ConA-like_dom_sf"/>
</dbReference>
<dbReference type="AlphaFoldDB" id="A0A5B7FM52"/>
<gene>
    <name evidence="3" type="primary">Egflam_1</name>
    <name evidence="3" type="ORF">E2C01_042317</name>
</gene>
<evidence type="ECO:0000313" key="3">
    <source>
        <dbReference type="EMBL" id="MPC48541.1"/>
    </source>
</evidence>
<reference evidence="3 4" key="1">
    <citation type="submission" date="2019-05" db="EMBL/GenBank/DDBJ databases">
        <title>Another draft genome of Portunus trituberculatus and its Hox gene families provides insights of decapod evolution.</title>
        <authorList>
            <person name="Jeong J.-H."/>
            <person name="Song I."/>
            <person name="Kim S."/>
            <person name="Choi T."/>
            <person name="Kim D."/>
            <person name="Ryu S."/>
            <person name="Kim W."/>
        </authorList>
    </citation>
    <scope>NUCLEOTIDE SEQUENCE [LARGE SCALE GENOMIC DNA]</scope>
    <source>
        <tissue evidence="3">Muscle</tissue>
    </source>
</reference>
<feature type="disulfide bond" evidence="1">
    <location>
        <begin position="70"/>
        <end position="97"/>
    </location>
</feature>
<name>A0A5B7FM52_PORTR</name>
<dbReference type="OrthoDB" id="10014052at2759"/>
<dbReference type="Pfam" id="PF02210">
    <property type="entry name" value="Laminin_G_2"/>
    <property type="match status" value="1"/>
</dbReference>
<dbReference type="PROSITE" id="PS50025">
    <property type="entry name" value="LAM_G_DOMAIN"/>
    <property type="match status" value="1"/>
</dbReference>
<protein>
    <submittedName>
        <fullName evidence="3">Pikachurin</fullName>
    </submittedName>
</protein>
<dbReference type="Gene3D" id="2.60.120.200">
    <property type="match status" value="1"/>
</dbReference>
<dbReference type="InterPro" id="IPR001791">
    <property type="entry name" value="Laminin_G"/>
</dbReference>
<accession>A0A5B7FM52</accession>
<dbReference type="EMBL" id="VSRR010008344">
    <property type="protein sequence ID" value="MPC48541.1"/>
    <property type="molecule type" value="Genomic_DNA"/>
</dbReference>
<dbReference type="SUPFAM" id="SSF49899">
    <property type="entry name" value="Concanavalin A-like lectins/glucanases"/>
    <property type="match status" value="1"/>
</dbReference>
<sequence length="97" mass="10359">MAALLTLLTTPSLHHHRYEREARVWVDGGEVGVVLAPGDLVQLNLDSALFIGGREVAPRSSSSMPGLRGCVADLTLATDYHVDLITQAAAGQNIDYC</sequence>
<dbReference type="Proteomes" id="UP000324222">
    <property type="component" value="Unassembled WGS sequence"/>
</dbReference>
<organism evidence="3 4">
    <name type="scientific">Portunus trituberculatus</name>
    <name type="common">Swimming crab</name>
    <name type="synonym">Neptunus trituberculatus</name>
    <dbReference type="NCBI Taxonomy" id="210409"/>
    <lineage>
        <taxon>Eukaryota</taxon>
        <taxon>Metazoa</taxon>
        <taxon>Ecdysozoa</taxon>
        <taxon>Arthropoda</taxon>
        <taxon>Crustacea</taxon>
        <taxon>Multicrustacea</taxon>
        <taxon>Malacostraca</taxon>
        <taxon>Eumalacostraca</taxon>
        <taxon>Eucarida</taxon>
        <taxon>Decapoda</taxon>
        <taxon>Pleocyemata</taxon>
        <taxon>Brachyura</taxon>
        <taxon>Eubrachyura</taxon>
        <taxon>Portunoidea</taxon>
        <taxon>Portunidae</taxon>
        <taxon>Portuninae</taxon>
        <taxon>Portunus</taxon>
    </lineage>
</organism>
<comment type="caution">
    <text evidence="3">The sequence shown here is derived from an EMBL/GenBank/DDBJ whole genome shotgun (WGS) entry which is preliminary data.</text>
</comment>
<evidence type="ECO:0000256" key="1">
    <source>
        <dbReference type="PROSITE-ProRule" id="PRU00122"/>
    </source>
</evidence>
<keyword evidence="1" id="KW-1015">Disulfide bond</keyword>